<feature type="transmembrane region" description="Helical" evidence="1">
    <location>
        <begin position="66"/>
        <end position="90"/>
    </location>
</feature>
<sequence>MELDNVLWMLTALAAVVILLTRMRLSATRRQSGHAQVSGSILAMHAVVGVSALTVWIYYLTSPSDLLGLVSVALWWLEVILGILILLRWLPGGGRHAAPSVDDSWAQGPSLSILGHVGMLLGVTFITYCVLTGKIT</sequence>
<dbReference type="RefSeq" id="WP_309968327.1">
    <property type="nucleotide sequence ID" value="NZ_JAVDWH010000001.1"/>
</dbReference>
<evidence type="ECO:0000313" key="3">
    <source>
        <dbReference type="Proteomes" id="UP001257739"/>
    </source>
</evidence>
<feature type="transmembrane region" description="Helical" evidence="1">
    <location>
        <begin position="37"/>
        <end position="60"/>
    </location>
</feature>
<evidence type="ECO:0008006" key="4">
    <source>
        <dbReference type="Google" id="ProtNLM"/>
    </source>
</evidence>
<evidence type="ECO:0000313" key="2">
    <source>
        <dbReference type="EMBL" id="MDR7086457.1"/>
    </source>
</evidence>
<dbReference type="Proteomes" id="UP001257739">
    <property type="component" value="Unassembled WGS sequence"/>
</dbReference>
<feature type="transmembrane region" description="Helical" evidence="1">
    <location>
        <begin position="6"/>
        <end position="25"/>
    </location>
</feature>
<keyword evidence="1" id="KW-0472">Membrane</keyword>
<feature type="transmembrane region" description="Helical" evidence="1">
    <location>
        <begin position="111"/>
        <end position="133"/>
    </location>
</feature>
<proteinExistence type="predicted"/>
<reference evidence="2 3" key="1">
    <citation type="submission" date="2023-07" db="EMBL/GenBank/DDBJ databases">
        <title>Sorghum-associated microbial communities from plants grown in Nebraska, USA.</title>
        <authorList>
            <person name="Schachtman D."/>
        </authorList>
    </citation>
    <scope>NUCLEOTIDE SEQUENCE [LARGE SCALE GENOMIC DNA]</scope>
    <source>
        <strain evidence="2 3">BE248</strain>
    </source>
</reference>
<organism evidence="2 3">
    <name type="scientific">Aeromicrobium panaciterrae</name>
    <dbReference type="NCBI Taxonomy" id="363861"/>
    <lineage>
        <taxon>Bacteria</taxon>
        <taxon>Bacillati</taxon>
        <taxon>Actinomycetota</taxon>
        <taxon>Actinomycetes</taxon>
        <taxon>Propionibacteriales</taxon>
        <taxon>Nocardioidaceae</taxon>
        <taxon>Aeromicrobium</taxon>
    </lineage>
</organism>
<protein>
    <recommendedName>
        <fullName evidence="4">DUF5134 domain-containing protein</fullName>
    </recommendedName>
</protein>
<dbReference type="EMBL" id="JAVDWH010000001">
    <property type="protein sequence ID" value="MDR7086457.1"/>
    <property type="molecule type" value="Genomic_DNA"/>
</dbReference>
<comment type="caution">
    <text evidence="2">The sequence shown here is derived from an EMBL/GenBank/DDBJ whole genome shotgun (WGS) entry which is preliminary data.</text>
</comment>
<keyword evidence="3" id="KW-1185">Reference proteome</keyword>
<accession>A0ABU1UMQ4</accession>
<name>A0ABU1UMQ4_9ACTN</name>
<gene>
    <name evidence="2" type="ORF">J2X11_001296</name>
</gene>
<keyword evidence="1" id="KW-1133">Transmembrane helix</keyword>
<evidence type="ECO:0000256" key="1">
    <source>
        <dbReference type="SAM" id="Phobius"/>
    </source>
</evidence>
<keyword evidence="1" id="KW-0812">Transmembrane</keyword>